<feature type="domain" description="Helix-turn-helix" evidence="1">
    <location>
        <begin position="14"/>
        <end position="60"/>
    </location>
</feature>
<comment type="caution">
    <text evidence="2">The sequence shown here is derived from an EMBL/GenBank/DDBJ whole genome shotgun (WGS) entry which is preliminary data.</text>
</comment>
<evidence type="ECO:0000313" key="2">
    <source>
        <dbReference type="EMBL" id="PZQ51846.1"/>
    </source>
</evidence>
<proteinExistence type="predicted"/>
<dbReference type="Pfam" id="PF12728">
    <property type="entry name" value="HTH_17"/>
    <property type="match status" value="1"/>
</dbReference>
<sequence length="78" mass="8571">MRALGQFDPISVRIPDAVRMTGLSRSKIYLLIAAGDLEAAKVGRSTVVSVESLKAVIHARRIRPKGRQLRVKKGAAYR</sequence>
<evidence type="ECO:0000313" key="3">
    <source>
        <dbReference type="Proteomes" id="UP000249082"/>
    </source>
</evidence>
<dbReference type="Proteomes" id="UP000249082">
    <property type="component" value="Unassembled WGS sequence"/>
</dbReference>
<name>A0A2W5NE84_9SPHN</name>
<accession>A0A2W5NE84</accession>
<protein>
    <submittedName>
        <fullName evidence="2">Excisionase</fullName>
    </submittedName>
</protein>
<dbReference type="AlphaFoldDB" id="A0A2W5NE84"/>
<dbReference type="InterPro" id="IPR041657">
    <property type="entry name" value="HTH_17"/>
</dbReference>
<organism evidence="2 3">
    <name type="scientific">Novosphingobium pentaromativorans</name>
    <dbReference type="NCBI Taxonomy" id="205844"/>
    <lineage>
        <taxon>Bacteria</taxon>
        <taxon>Pseudomonadati</taxon>
        <taxon>Pseudomonadota</taxon>
        <taxon>Alphaproteobacteria</taxon>
        <taxon>Sphingomonadales</taxon>
        <taxon>Sphingomonadaceae</taxon>
        <taxon>Novosphingobium</taxon>
    </lineage>
</organism>
<dbReference type="EMBL" id="QFPX01000024">
    <property type="protein sequence ID" value="PZQ51846.1"/>
    <property type="molecule type" value="Genomic_DNA"/>
</dbReference>
<reference evidence="2 3" key="1">
    <citation type="submission" date="2017-08" db="EMBL/GenBank/DDBJ databases">
        <title>Infants hospitalized years apart are colonized by the same room-sourced microbial strains.</title>
        <authorList>
            <person name="Brooks B."/>
            <person name="Olm M.R."/>
            <person name="Firek B.A."/>
            <person name="Baker R."/>
            <person name="Thomas B.C."/>
            <person name="Morowitz M.J."/>
            <person name="Banfield J.F."/>
        </authorList>
    </citation>
    <scope>NUCLEOTIDE SEQUENCE [LARGE SCALE GENOMIC DNA]</scope>
    <source>
        <strain evidence="2">S2_005_002_R2_33</strain>
    </source>
</reference>
<evidence type="ECO:0000259" key="1">
    <source>
        <dbReference type="Pfam" id="PF12728"/>
    </source>
</evidence>
<gene>
    <name evidence="2" type="ORF">DI555_20640</name>
</gene>